<accession>A0ABT0Z473</accession>
<name>A0ABT0Z473_9FLAO</name>
<evidence type="ECO:0000313" key="2">
    <source>
        <dbReference type="Proteomes" id="UP001155077"/>
    </source>
</evidence>
<dbReference type="RefSeq" id="WP_252114309.1">
    <property type="nucleotide sequence ID" value="NZ_JAMSCK010000004.1"/>
</dbReference>
<proteinExistence type="predicted"/>
<gene>
    <name evidence="1" type="ORF">NE848_13105</name>
</gene>
<dbReference type="EMBL" id="JAMSCK010000004">
    <property type="protein sequence ID" value="MCM8570324.1"/>
    <property type="molecule type" value="Genomic_DNA"/>
</dbReference>
<comment type="caution">
    <text evidence="1">The sequence shown here is derived from an EMBL/GenBank/DDBJ whole genome shotgun (WGS) entry which is preliminary data.</text>
</comment>
<keyword evidence="2" id="KW-1185">Reference proteome</keyword>
<evidence type="ECO:0000313" key="1">
    <source>
        <dbReference type="EMBL" id="MCM8570324.1"/>
    </source>
</evidence>
<protein>
    <submittedName>
        <fullName evidence="1">Uncharacterized protein</fullName>
    </submittedName>
</protein>
<organism evidence="1 2">
    <name type="scientific">Gramella jeungdoensis</name>
    <dbReference type="NCBI Taxonomy" id="708091"/>
    <lineage>
        <taxon>Bacteria</taxon>
        <taxon>Pseudomonadati</taxon>
        <taxon>Bacteroidota</taxon>
        <taxon>Flavobacteriia</taxon>
        <taxon>Flavobacteriales</taxon>
        <taxon>Flavobacteriaceae</taxon>
        <taxon>Christiangramia</taxon>
    </lineage>
</organism>
<sequence length="122" mass="14752">MSLFHHHGGIFYRRAAEQLQDPHFGIMTDYWYMARRSCKSSVLIDLLICTILYDHTGNRFECKSIHHGDYKPWKEVIRQQMEDHMLKYGVDKLMAKRIVRDMEITKDKLVPFDRLDFLYRKL</sequence>
<dbReference type="Proteomes" id="UP001155077">
    <property type="component" value="Unassembled WGS sequence"/>
</dbReference>
<reference evidence="1" key="1">
    <citation type="submission" date="2022-06" db="EMBL/GenBank/DDBJ databases">
        <title>Gramella sediminis sp. nov., isolated from deep-sea sediment of the Indian Ocean.</title>
        <authorList>
            <person name="Yang L."/>
        </authorList>
    </citation>
    <scope>NUCLEOTIDE SEQUENCE</scope>
    <source>
        <strain evidence="1">HMD3159</strain>
    </source>
</reference>